<dbReference type="Gene3D" id="3.40.50.1820">
    <property type="entry name" value="alpha/beta hydrolase"/>
    <property type="match status" value="1"/>
</dbReference>
<dbReference type="PANTHER" id="PTHR36837:SF2">
    <property type="entry name" value="POLY(3-HYDROXYALKANOATE) POLYMERASE SUBUNIT PHAC"/>
    <property type="match status" value="1"/>
</dbReference>
<proteinExistence type="predicted"/>
<dbReference type="Pfam" id="PF11339">
    <property type="entry name" value="DUF3141"/>
    <property type="match status" value="1"/>
</dbReference>
<sequence>MPSATLFHDLNAYVADAWQRSILTLDVLRERGDVYLKHHADGKPPVLAFDYSIILDGRKLPQPVNYALAAIQPPAGSPATDPAKRPFVVIDPRAGHGPGIGGFKMDSEIGIALRQGHPCYFVMFFPQPEPGQTIECVLQAEQAFLERINSLHHGHSGKPFVIGNCQGGWALALLAATAPDKVGPILLAGSPLAYWSGVQGKHPLRYSGGLTGGTWSASLAGDLGGGLFDGAHLVSNFENLDPANTLWKKPYRLYANVDEERERFLEFERWWGGHFMLGKQEMEWITQNLFVGNHLAAGDIELARGNARVDLRNIRSPIIVFASWGDNITPPQQALNWIIDLYHSSDEIRANEQTIVYCLHEQVGHLGIFVSAGVANREHSELASALDLIDVLPPGLYEAVITDTHPETPGQDYLQGRYLVRFEPRDIADIAALDDGRDDELAFEVVRRVAEINQQLYDSFVSPWLRALIKPAQAEALRVLHPARQERLWLSSYNPWLAWLPRAAAQVRQQRQPVAADNPFWQWQQQGSQLLASMLEQWGDWRDRCCEQTFQLLYGAPWLRAAVGLPPADSWQREAQSGRWEREEMLRLKRAELEQHYTAGTPFDGLLRLLVYTAIGTGVVDVRPFNAIRRLMTETPLGEGVALPALKDSIRRQTWLVRNNPDHALDTLGSLLTEPQQRQQALDLAWHLLGIAGQISEEKQARLARVAAALQLSGPSPRPTLAAAPTPDATPDTTATEAVPPAAAASASSTPPAAPQATTATANTARQPAAKRTPSASKASAAKPAGTRNAAPASTADANSPRPGRRRKPTAPDTD</sequence>
<feature type="region of interest" description="Disordered" evidence="1">
    <location>
        <begin position="713"/>
        <end position="815"/>
    </location>
</feature>
<dbReference type="InterPro" id="IPR029058">
    <property type="entry name" value="AB_hydrolase_fold"/>
</dbReference>
<dbReference type="Proteomes" id="UP001433638">
    <property type="component" value="Unassembled WGS sequence"/>
</dbReference>
<accession>A0ABV1M1R5</accession>
<evidence type="ECO:0000256" key="1">
    <source>
        <dbReference type="SAM" id="MobiDB-lite"/>
    </source>
</evidence>
<organism evidence="2 3">
    <name type="scientific">Vogesella oryzagri</name>
    <dbReference type="NCBI Taxonomy" id="3160864"/>
    <lineage>
        <taxon>Bacteria</taxon>
        <taxon>Pseudomonadati</taxon>
        <taxon>Pseudomonadota</taxon>
        <taxon>Betaproteobacteria</taxon>
        <taxon>Neisseriales</taxon>
        <taxon>Chromobacteriaceae</taxon>
        <taxon>Vogesella</taxon>
    </lineage>
</organism>
<comment type="caution">
    <text evidence="2">The sequence shown here is derived from an EMBL/GenBank/DDBJ whole genome shotgun (WGS) entry which is preliminary data.</text>
</comment>
<protein>
    <submittedName>
        <fullName evidence="2">DUF3141 domain-containing protein</fullName>
    </submittedName>
</protein>
<dbReference type="InterPro" id="IPR051321">
    <property type="entry name" value="PHA/PHB_synthase"/>
</dbReference>
<reference evidence="2" key="1">
    <citation type="submission" date="2024-06" db="EMBL/GenBank/DDBJ databases">
        <title>Genome sequence of Vogesella sp. MAHUQ-64.</title>
        <authorList>
            <person name="Huq M.A."/>
        </authorList>
    </citation>
    <scope>NUCLEOTIDE SEQUENCE</scope>
    <source>
        <strain evidence="2">MAHUQ-64</strain>
    </source>
</reference>
<dbReference type="CDD" id="cd07177">
    <property type="entry name" value="terB_like"/>
    <property type="match status" value="1"/>
</dbReference>
<feature type="compositionally biased region" description="Low complexity" evidence="1">
    <location>
        <begin position="719"/>
        <end position="785"/>
    </location>
</feature>
<evidence type="ECO:0000313" key="2">
    <source>
        <dbReference type="EMBL" id="MEQ6289971.1"/>
    </source>
</evidence>
<keyword evidence="3" id="KW-1185">Reference proteome</keyword>
<name>A0ABV1M1R5_9NEIS</name>
<gene>
    <name evidence="2" type="ORF">ABNW52_05000</name>
</gene>
<dbReference type="SUPFAM" id="SSF158682">
    <property type="entry name" value="TerB-like"/>
    <property type="match status" value="1"/>
</dbReference>
<dbReference type="PANTHER" id="PTHR36837">
    <property type="entry name" value="POLY(3-HYDROXYALKANOATE) POLYMERASE SUBUNIT PHAC"/>
    <property type="match status" value="1"/>
</dbReference>
<dbReference type="EMBL" id="JBEFLD010000002">
    <property type="protein sequence ID" value="MEQ6289971.1"/>
    <property type="molecule type" value="Genomic_DNA"/>
</dbReference>
<dbReference type="SUPFAM" id="SSF53474">
    <property type="entry name" value="alpha/beta-Hydrolases"/>
    <property type="match status" value="1"/>
</dbReference>
<dbReference type="InterPro" id="IPR024501">
    <property type="entry name" value="DUF3141"/>
</dbReference>
<dbReference type="RefSeq" id="WP_349584854.1">
    <property type="nucleotide sequence ID" value="NZ_JBEFLD010000002.1"/>
</dbReference>
<evidence type="ECO:0000313" key="3">
    <source>
        <dbReference type="Proteomes" id="UP001433638"/>
    </source>
</evidence>
<dbReference type="InterPro" id="IPR029024">
    <property type="entry name" value="TerB-like"/>
</dbReference>